<dbReference type="SUPFAM" id="SSF56935">
    <property type="entry name" value="Porins"/>
    <property type="match status" value="1"/>
</dbReference>
<dbReference type="GO" id="GO:0009279">
    <property type="term" value="C:cell outer membrane"/>
    <property type="evidence" value="ECO:0007669"/>
    <property type="project" value="UniProtKB-SubCell"/>
</dbReference>
<dbReference type="NCBIfam" id="TIGR01782">
    <property type="entry name" value="TonB-Xanth-Caul"/>
    <property type="match status" value="1"/>
</dbReference>
<evidence type="ECO:0000256" key="4">
    <source>
        <dbReference type="RuleBase" id="RU003357"/>
    </source>
</evidence>
<dbReference type="Proteomes" id="UP000248614">
    <property type="component" value="Unassembled WGS sequence"/>
</dbReference>
<dbReference type="InterPro" id="IPR010104">
    <property type="entry name" value="TonB_rcpt_bac"/>
</dbReference>
<evidence type="ECO:0000256" key="2">
    <source>
        <dbReference type="ARBA" id="ARBA00023136"/>
    </source>
</evidence>
<dbReference type="Pfam" id="PF07715">
    <property type="entry name" value="Plug"/>
    <property type="match status" value="1"/>
</dbReference>
<keyword evidence="3" id="KW-0998">Cell outer membrane</keyword>
<sequence>MAGVAAAGMAGWAGGAQAQATVGANPVGTDAPATTAEATQGEGEIVVSGYRSSIDRNLRDKRNAAAVVEVITAEDISKFPDRNVADALQRVPGVVITRDGGEGRTVSVRGLQPDLTLTLLNGNYIATSETNSEATRSFNFLLMPSNLLGKAELFKSSEARIDEGGIGGTVILHTRRPLDLPAWSGFVTAEGTYADTTKRVDPQLSGQLSWKNRDETFGMLVSATWQKRQTRSLSATTEDWLWYDQNAARSGVDVNGNPFTPAPSEWWGQSGFNDQNGRRYSGFFMPTAVNFGIRDENRERLGIQATAQWRPTDALTLTANYFRFNLKGDYVNNSLKVPEWNIARYSGDGNWAGGRLLDKLSFDPSGTIVTGAQFSLVDGKQYYCSEAQAAAGGQRPGGWGPDDCTVPTPQLTGGYSREEALSQTADFEAEYKSDNFVGVVKLGRTWSQGGPSINFRMSAKPRVAVNGQYQPGNRFTAWDLTGTPSMTFSPDLQDRILGGFSEIDVGSTDSSWINTRISQYYGQADGTWLLSSGSFDSLQFGVKYRDGSVHRNTGNTIWNCPGTTTRYQQCDTTASTARPEFFLSDPITNIPGGFSANVFPGINFTNYLGYLDSRYGGSVRFEEPDFVYNVGEKIWSGYLQANVRSDRLRGNWGVRLVHTKQRAESTDAVERFLDYFADGPDGRPLACTPGAANQICESGFVRAEVREKTFELNTLDKTYTDVLPSLNVAFDVTPTLVARGAVAKVIARPAFTNLAFPGALNFVSEEYSSDRVAGGGTSQPGWTGSGSNKDLAAFQAWQYDLGLEWYYHRGSVIGVGLFRKDVKNFVVPVSQDQAVTIGGETVNVRNFSTQANGQDGVSQGIEFYAQHTFDFGVGYQANLTFNDTNTAAVVLNGREIAQSPLVGSAENQANFTLFYENDVFLARASYNRRGEVVNGTHNQLTIYTEPYEQVDLNVAYNITPRLVLTASVLNLTRSELRQHLGKDTRARFWTNGYSGRIAFAGATFKF</sequence>
<dbReference type="InterPro" id="IPR036942">
    <property type="entry name" value="Beta-barrel_TonB_sf"/>
</dbReference>
<feature type="domain" description="TonB-dependent receptor-like beta-barrel" evidence="5">
    <location>
        <begin position="469"/>
        <end position="971"/>
    </location>
</feature>
<feature type="domain" description="TonB-dependent receptor plug" evidence="6">
    <location>
        <begin position="60"/>
        <end position="169"/>
    </location>
</feature>
<comment type="subcellular location">
    <subcellularLocation>
        <location evidence="1 4">Cell outer membrane</location>
    </subcellularLocation>
</comment>
<evidence type="ECO:0000313" key="8">
    <source>
        <dbReference type="Proteomes" id="UP000248614"/>
    </source>
</evidence>
<name>A0A2W4YYD2_9SPHN</name>
<dbReference type="InterPro" id="IPR012910">
    <property type="entry name" value="Plug_dom"/>
</dbReference>
<evidence type="ECO:0000256" key="3">
    <source>
        <dbReference type="ARBA" id="ARBA00023237"/>
    </source>
</evidence>
<accession>A0A2W4YYD2</accession>
<comment type="similarity">
    <text evidence="4">Belongs to the TonB-dependent receptor family.</text>
</comment>
<dbReference type="Gene3D" id="2.40.170.20">
    <property type="entry name" value="TonB-dependent receptor, beta-barrel domain"/>
    <property type="match status" value="1"/>
</dbReference>
<comment type="caution">
    <text evidence="7">The sequence shown here is derived from an EMBL/GenBank/DDBJ whole genome shotgun (WGS) entry which is preliminary data.</text>
</comment>
<dbReference type="Gene3D" id="2.170.130.10">
    <property type="entry name" value="TonB-dependent receptor, plug domain"/>
    <property type="match status" value="1"/>
</dbReference>
<proteinExistence type="inferred from homology"/>
<evidence type="ECO:0000259" key="5">
    <source>
        <dbReference type="Pfam" id="PF00593"/>
    </source>
</evidence>
<keyword evidence="7" id="KW-0675">Receptor</keyword>
<keyword evidence="2 4" id="KW-0472">Membrane</keyword>
<evidence type="ECO:0000256" key="1">
    <source>
        <dbReference type="ARBA" id="ARBA00004442"/>
    </source>
</evidence>
<dbReference type="InterPro" id="IPR000531">
    <property type="entry name" value="Beta-barrel_TonB"/>
</dbReference>
<reference evidence="7 8" key="1">
    <citation type="submission" date="2017-08" db="EMBL/GenBank/DDBJ databases">
        <title>Infants hospitalized years apart are colonized by the same room-sourced microbial strains.</title>
        <authorList>
            <person name="Brooks B."/>
            <person name="Olm M.R."/>
            <person name="Firek B.A."/>
            <person name="Baker R."/>
            <person name="Thomas B.C."/>
            <person name="Morowitz M.J."/>
            <person name="Banfield J.F."/>
        </authorList>
    </citation>
    <scope>NUCLEOTIDE SEQUENCE [LARGE SCALE GENOMIC DNA]</scope>
    <source>
        <strain evidence="7">S2_018_000_R3_110</strain>
    </source>
</reference>
<dbReference type="PANTHER" id="PTHR40980:SF3">
    <property type="entry name" value="TONB-DEPENDENT RECEPTOR-LIKE BETA-BARREL DOMAIN-CONTAINING PROTEIN"/>
    <property type="match status" value="1"/>
</dbReference>
<dbReference type="EMBL" id="QFNF01000039">
    <property type="protein sequence ID" value="PZO74704.1"/>
    <property type="molecule type" value="Genomic_DNA"/>
</dbReference>
<organism evidence="7 8">
    <name type="scientific">Sphingomonas hengshuiensis</name>
    <dbReference type="NCBI Taxonomy" id="1609977"/>
    <lineage>
        <taxon>Bacteria</taxon>
        <taxon>Pseudomonadati</taxon>
        <taxon>Pseudomonadota</taxon>
        <taxon>Alphaproteobacteria</taxon>
        <taxon>Sphingomonadales</taxon>
        <taxon>Sphingomonadaceae</taxon>
        <taxon>Sphingomonas</taxon>
    </lineage>
</organism>
<dbReference type="Pfam" id="PF00593">
    <property type="entry name" value="TonB_dep_Rec_b-barrel"/>
    <property type="match status" value="1"/>
</dbReference>
<protein>
    <submittedName>
        <fullName evidence="7">TonB-dependent receptor</fullName>
    </submittedName>
</protein>
<dbReference type="InterPro" id="IPR037066">
    <property type="entry name" value="Plug_dom_sf"/>
</dbReference>
<dbReference type="AlphaFoldDB" id="A0A2W4YYD2"/>
<evidence type="ECO:0000259" key="6">
    <source>
        <dbReference type="Pfam" id="PF07715"/>
    </source>
</evidence>
<evidence type="ECO:0000313" key="7">
    <source>
        <dbReference type="EMBL" id="PZO74704.1"/>
    </source>
</evidence>
<keyword evidence="4" id="KW-0798">TonB box</keyword>
<gene>
    <name evidence="7" type="ORF">DI632_12815</name>
</gene>
<dbReference type="PANTHER" id="PTHR40980">
    <property type="entry name" value="PLUG DOMAIN-CONTAINING PROTEIN"/>
    <property type="match status" value="1"/>
</dbReference>